<reference evidence="1 2" key="1">
    <citation type="submission" date="2019-02" db="EMBL/GenBank/DDBJ databases">
        <title>The Batch Genome Submission of Acinetobacter spp. strains.</title>
        <authorList>
            <person name="Qin J."/>
            <person name="Hu Y."/>
            <person name="Ye H."/>
            <person name="Wei L."/>
            <person name="Feng Y."/>
            <person name="Zong Z."/>
        </authorList>
    </citation>
    <scope>NUCLEOTIDE SEQUENCE [LARGE SCALE GENOMIC DNA]</scope>
    <source>
        <strain evidence="1 2">WCHABo060081</strain>
    </source>
</reference>
<dbReference type="AlphaFoldDB" id="A0A4Q7AN21"/>
<proteinExistence type="predicted"/>
<dbReference type="EMBL" id="SGSU01000023">
    <property type="protein sequence ID" value="RZG64462.1"/>
    <property type="molecule type" value="Genomic_DNA"/>
</dbReference>
<gene>
    <name evidence="1" type="ORF">EXE25_16720</name>
</gene>
<evidence type="ECO:0008006" key="3">
    <source>
        <dbReference type="Google" id="ProtNLM"/>
    </source>
</evidence>
<protein>
    <recommendedName>
        <fullName evidence="3">EthD domain-containing protein</fullName>
    </recommendedName>
</protein>
<accession>A0A4Q7AN21</accession>
<dbReference type="RefSeq" id="WP_130148232.1">
    <property type="nucleotide sequence ID" value="NZ_SGSU01000023.1"/>
</dbReference>
<evidence type="ECO:0000313" key="1">
    <source>
        <dbReference type="EMBL" id="RZG64462.1"/>
    </source>
</evidence>
<sequence length="233" mass="26816">MQIMIQLQANPRQVQQLRHWCLHEWGPSLAQAASLQKIIVNLALTEIQLLLYGQSESLQGEALDVVVQLWPHPQCNAADLLQSLQQVLHEKAAKMHIYQISDTEVLNRQELDSSTAQVPGIKIMRGLFLYEDLPDPAAKRMWAHHSNLATKVHIGLSRYARHWVDQVITEYSPKIRGLSDLHFPDLESIQNRYFDSERGREEISHDIGHFIQNGTVRFFGEEYILKNDISRHG</sequence>
<evidence type="ECO:0000313" key="2">
    <source>
        <dbReference type="Proteomes" id="UP000293483"/>
    </source>
</evidence>
<dbReference type="Gene3D" id="3.30.70.100">
    <property type="match status" value="1"/>
</dbReference>
<comment type="caution">
    <text evidence="1">The sequence shown here is derived from an EMBL/GenBank/DDBJ whole genome shotgun (WGS) entry which is preliminary data.</text>
</comment>
<name>A0A4Q7AN21_9GAMM</name>
<dbReference type="Proteomes" id="UP000293483">
    <property type="component" value="Unassembled WGS sequence"/>
</dbReference>
<organism evidence="1 2">
    <name type="scientific">Acinetobacter bouvetii</name>
    <dbReference type="NCBI Taxonomy" id="202951"/>
    <lineage>
        <taxon>Bacteria</taxon>
        <taxon>Pseudomonadati</taxon>
        <taxon>Pseudomonadota</taxon>
        <taxon>Gammaproteobacteria</taxon>
        <taxon>Moraxellales</taxon>
        <taxon>Moraxellaceae</taxon>
        <taxon>Acinetobacter</taxon>
    </lineage>
</organism>